<evidence type="ECO:0000259" key="1">
    <source>
        <dbReference type="PROSITE" id="PS50994"/>
    </source>
</evidence>
<organism evidence="2">
    <name type="scientific">Eiseniibacteriota bacterium</name>
    <dbReference type="NCBI Taxonomy" id="2212470"/>
    <lineage>
        <taxon>Bacteria</taxon>
        <taxon>Candidatus Eiseniibacteriota</taxon>
    </lineage>
</organism>
<name>A0A832I4A1_UNCEI</name>
<dbReference type="InterPro" id="IPR001584">
    <property type="entry name" value="Integrase_cat-core"/>
</dbReference>
<dbReference type="InterPro" id="IPR025948">
    <property type="entry name" value="HTH-like_dom"/>
</dbReference>
<proteinExistence type="predicted"/>
<dbReference type="PANTHER" id="PTHR47515:SF1">
    <property type="entry name" value="BLR2054 PROTEIN"/>
    <property type="match status" value="1"/>
</dbReference>
<evidence type="ECO:0000313" key="2">
    <source>
        <dbReference type="EMBL" id="HGZ42288.1"/>
    </source>
</evidence>
<dbReference type="Pfam" id="PF13276">
    <property type="entry name" value="HTH_21"/>
    <property type="match status" value="1"/>
</dbReference>
<dbReference type="InterPro" id="IPR036397">
    <property type="entry name" value="RNaseH_sf"/>
</dbReference>
<dbReference type="SUPFAM" id="SSF53098">
    <property type="entry name" value="Ribonuclease H-like"/>
    <property type="match status" value="1"/>
</dbReference>
<dbReference type="GO" id="GO:0015074">
    <property type="term" value="P:DNA integration"/>
    <property type="evidence" value="ECO:0007669"/>
    <property type="project" value="InterPro"/>
</dbReference>
<dbReference type="EMBL" id="DSQF01000004">
    <property type="protein sequence ID" value="HGZ42288.1"/>
    <property type="molecule type" value="Genomic_DNA"/>
</dbReference>
<dbReference type="InterPro" id="IPR012337">
    <property type="entry name" value="RNaseH-like_sf"/>
</dbReference>
<comment type="caution">
    <text evidence="2">The sequence shown here is derived from an EMBL/GenBank/DDBJ whole genome shotgun (WGS) entry which is preliminary data.</text>
</comment>
<dbReference type="GO" id="GO:0003676">
    <property type="term" value="F:nucleic acid binding"/>
    <property type="evidence" value="ECO:0007669"/>
    <property type="project" value="InterPro"/>
</dbReference>
<feature type="domain" description="Integrase catalytic" evidence="1">
    <location>
        <begin position="49"/>
        <end position="209"/>
    </location>
</feature>
<gene>
    <name evidence="2" type="ORF">ENR23_02485</name>
</gene>
<dbReference type="AlphaFoldDB" id="A0A832I4A1"/>
<reference evidence="2" key="1">
    <citation type="journal article" date="2020" name="mSystems">
        <title>Genome- and Community-Level Interaction Insights into Carbon Utilization and Element Cycling Functions of Hydrothermarchaeota in Hydrothermal Sediment.</title>
        <authorList>
            <person name="Zhou Z."/>
            <person name="Liu Y."/>
            <person name="Xu W."/>
            <person name="Pan J."/>
            <person name="Luo Z.H."/>
            <person name="Li M."/>
        </authorList>
    </citation>
    <scope>NUCLEOTIDE SEQUENCE [LARGE SCALE GENOMIC DNA]</scope>
    <source>
        <strain evidence="2">SpSt-381</strain>
    </source>
</reference>
<sequence>MTALLQDEGWRVNHRRVERIWRQEGLKAPKRRPKRSRLWFNDGSCMRRRAERRDHVWSYDVLLDRTHDGRPLRMLTVVDEWTRERLAIDVARGLRSGEMLDRMPELFVSRGMPASLRSDNGSAFTARKVWQWLQCVGVKTLCIKPRRPWENGQVESFNGKLRDELHNREIFSTLREAQALIEARRQEYNWRRPLSSLGYRPPAPEMVQIAVGLT</sequence>
<accession>A0A832I4A1</accession>
<protein>
    <submittedName>
        <fullName evidence="2">Transposase</fullName>
    </submittedName>
</protein>
<dbReference type="Pfam" id="PF13683">
    <property type="entry name" value="rve_3"/>
    <property type="match status" value="1"/>
</dbReference>
<dbReference type="PROSITE" id="PS50994">
    <property type="entry name" value="INTEGRASE"/>
    <property type="match status" value="1"/>
</dbReference>
<dbReference type="Gene3D" id="3.30.420.10">
    <property type="entry name" value="Ribonuclease H-like superfamily/Ribonuclease H"/>
    <property type="match status" value="1"/>
</dbReference>
<dbReference type="PANTHER" id="PTHR47515">
    <property type="entry name" value="LOW CALCIUM RESPONSE LOCUS PROTEIN T"/>
    <property type="match status" value="1"/>
</dbReference>